<keyword evidence="1" id="KW-0472">Membrane</keyword>
<name>A0A086SXI6_HAPC1</name>
<comment type="caution">
    <text evidence="2">The sequence shown here is derived from an EMBL/GenBank/DDBJ whole genome shotgun (WGS) entry which is preliminary data.</text>
</comment>
<dbReference type="PANTHER" id="PTHR28254:SF1">
    <property type="entry name" value="CYTOCHROME B-C1 COMPLEX SUBUNIT 10, MITOCHONDRIAL"/>
    <property type="match status" value="1"/>
</dbReference>
<protein>
    <submittedName>
        <fullName evidence="2">Uncharacterized protein</fullName>
    </submittedName>
</protein>
<dbReference type="STRING" id="857340.A0A086SXI6"/>
<gene>
    <name evidence="2" type="ORF">ACRE_074670</name>
</gene>
<evidence type="ECO:0000313" key="2">
    <source>
        <dbReference type="EMBL" id="KFH41818.1"/>
    </source>
</evidence>
<dbReference type="Proteomes" id="UP000029964">
    <property type="component" value="Unassembled WGS sequence"/>
</dbReference>
<dbReference type="InterPro" id="IPR019182">
    <property type="entry name" value="Cytochrome_b-c1_su10_fun"/>
</dbReference>
<keyword evidence="1" id="KW-0812">Transmembrane</keyword>
<evidence type="ECO:0000256" key="1">
    <source>
        <dbReference type="SAM" id="Phobius"/>
    </source>
</evidence>
<reference evidence="3" key="1">
    <citation type="journal article" date="2014" name="Genome Announc.">
        <title>Genome sequence and annotation of Acremonium chrysogenum, producer of the beta-lactam antibiotic cephalosporin C.</title>
        <authorList>
            <person name="Terfehr D."/>
            <person name="Dahlmann T.A."/>
            <person name="Specht T."/>
            <person name="Zadra I."/>
            <person name="Kuernsteiner H."/>
            <person name="Kueck U."/>
        </authorList>
    </citation>
    <scope>NUCLEOTIDE SEQUENCE [LARGE SCALE GENOMIC DNA]</scope>
    <source>
        <strain evidence="3">ATCC 11550 / CBS 779.69 / DSM 880 / IAM 14645 / JCM 23072 / IMI 49137</strain>
    </source>
</reference>
<proteinExistence type="predicted"/>
<sequence length="71" mass="7712">MRARISARVSRRTSANRVCSGIKTAAFGGSLGFAALFFASGIPRVQKDILQGIPIVGKWFHKEVHPADNPF</sequence>
<organism evidence="2 3">
    <name type="scientific">Hapsidospora chrysogenum (strain ATCC 11550 / CBS 779.69 / DSM 880 / IAM 14645 / JCM 23072 / IMI 49137)</name>
    <name type="common">Acremonium chrysogenum</name>
    <dbReference type="NCBI Taxonomy" id="857340"/>
    <lineage>
        <taxon>Eukaryota</taxon>
        <taxon>Fungi</taxon>
        <taxon>Dikarya</taxon>
        <taxon>Ascomycota</taxon>
        <taxon>Pezizomycotina</taxon>
        <taxon>Sordariomycetes</taxon>
        <taxon>Hypocreomycetidae</taxon>
        <taxon>Hypocreales</taxon>
        <taxon>Bionectriaceae</taxon>
        <taxon>Hapsidospora</taxon>
    </lineage>
</organism>
<dbReference type="Pfam" id="PF09796">
    <property type="entry name" value="QCR10"/>
    <property type="match status" value="1"/>
</dbReference>
<dbReference type="AlphaFoldDB" id="A0A086SXI6"/>
<accession>A0A086SXI6</accession>
<dbReference type="EMBL" id="JPKY01000113">
    <property type="protein sequence ID" value="KFH41818.1"/>
    <property type="molecule type" value="Genomic_DNA"/>
</dbReference>
<feature type="transmembrane region" description="Helical" evidence="1">
    <location>
        <begin position="21"/>
        <end position="42"/>
    </location>
</feature>
<keyword evidence="1" id="KW-1133">Transmembrane helix</keyword>
<dbReference type="PANTHER" id="PTHR28254">
    <property type="entry name" value="CYTOCHROME B-C1 COMPLEX SUBUNIT 10"/>
    <property type="match status" value="1"/>
</dbReference>
<dbReference type="HOGENOM" id="CLU_152072_3_1_1"/>
<dbReference type="GO" id="GO:0005739">
    <property type="term" value="C:mitochondrion"/>
    <property type="evidence" value="ECO:0007669"/>
    <property type="project" value="GOC"/>
</dbReference>
<dbReference type="OrthoDB" id="2391627at2759"/>
<keyword evidence="3" id="KW-1185">Reference proteome</keyword>
<evidence type="ECO:0000313" key="3">
    <source>
        <dbReference type="Proteomes" id="UP000029964"/>
    </source>
</evidence>
<dbReference type="GO" id="GO:0006122">
    <property type="term" value="P:mitochondrial electron transport, ubiquinol to cytochrome c"/>
    <property type="evidence" value="ECO:0007669"/>
    <property type="project" value="InterPro"/>
</dbReference>